<keyword evidence="2" id="KW-0732">Signal</keyword>
<organism evidence="3 4">
    <name type="scientific">Calothrix parietina FACHB-288</name>
    <dbReference type="NCBI Taxonomy" id="2692896"/>
    <lineage>
        <taxon>Bacteria</taxon>
        <taxon>Bacillati</taxon>
        <taxon>Cyanobacteriota</taxon>
        <taxon>Cyanophyceae</taxon>
        <taxon>Nostocales</taxon>
        <taxon>Calotrichaceae</taxon>
        <taxon>Calothrix</taxon>
    </lineage>
</organism>
<name>A0ABR8A4B9_9CYAN</name>
<accession>A0ABR8A4B9</accession>
<feature type="compositionally biased region" description="Pro residues" evidence="1">
    <location>
        <begin position="51"/>
        <end position="61"/>
    </location>
</feature>
<evidence type="ECO:0000313" key="4">
    <source>
        <dbReference type="Proteomes" id="UP000658514"/>
    </source>
</evidence>
<comment type="caution">
    <text evidence="3">The sequence shown here is derived from an EMBL/GenBank/DDBJ whole genome shotgun (WGS) entry which is preliminary data.</text>
</comment>
<evidence type="ECO:0000256" key="2">
    <source>
        <dbReference type="SAM" id="SignalP"/>
    </source>
</evidence>
<dbReference type="InterPro" id="IPR010328">
    <property type="entry name" value="DUF928"/>
</dbReference>
<dbReference type="Proteomes" id="UP000658514">
    <property type="component" value="Unassembled WGS sequence"/>
</dbReference>
<evidence type="ECO:0000313" key="3">
    <source>
        <dbReference type="EMBL" id="MBD2194746.1"/>
    </source>
</evidence>
<feature type="signal peptide" evidence="2">
    <location>
        <begin position="1"/>
        <end position="21"/>
    </location>
</feature>
<feature type="chain" id="PRO_5045556670" evidence="2">
    <location>
        <begin position="22"/>
        <end position="267"/>
    </location>
</feature>
<reference evidence="3 4" key="1">
    <citation type="journal article" date="2020" name="ISME J.">
        <title>Comparative genomics reveals insights into cyanobacterial evolution and habitat adaptation.</title>
        <authorList>
            <person name="Chen M.Y."/>
            <person name="Teng W.K."/>
            <person name="Zhao L."/>
            <person name="Hu C.X."/>
            <person name="Zhou Y.K."/>
            <person name="Han B.P."/>
            <person name="Song L.R."/>
            <person name="Shu W.S."/>
        </authorList>
    </citation>
    <scope>NUCLEOTIDE SEQUENCE [LARGE SCALE GENOMIC DNA]</scope>
    <source>
        <strain evidence="3 4">FACHB-288</strain>
    </source>
</reference>
<proteinExistence type="predicted"/>
<feature type="region of interest" description="Disordered" evidence="1">
    <location>
        <begin position="45"/>
        <end position="72"/>
    </location>
</feature>
<gene>
    <name evidence="3" type="ORF">H6G24_04450</name>
</gene>
<dbReference type="EMBL" id="JACJQH010000005">
    <property type="protein sequence ID" value="MBD2194746.1"/>
    <property type="molecule type" value="Genomic_DNA"/>
</dbReference>
<evidence type="ECO:0000256" key="1">
    <source>
        <dbReference type="SAM" id="MobiDB-lite"/>
    </source>
</evidence>
<protein>
    <submittedName>
        <fullName evidence="3">DUF928 domain-containing protein</fullName>
    </submittedName>
</protein>
<keyword evidence="4" id="KW-1185">Reference proteome</keyword>
<dbReference type="Pfam" id="PF06051">
    <property type="entry name" value="DUF928"/>
    <property type="match status" value="1"/>
</dbReference>
<sequence>MKSISKSVKLSVILAVGCVSAVASQIPHWAEPVTAQISSTVNLDTTIKFNPPAPPPEPPPGGRVSGGAKRGTCPSVQPQLTALVPFTQKPNSTVDVWALTAATHPTFWFFVPITESSRLTNEFVLQDDAGNDIYKTAIALPEKPGVIGISLPKNIEPLTPNKRYRWFFSIFCDPQKSSPPIYVEGVIQRVNLNNAIAQQIEIAKPRQKSAIYAQNGIWYETLTTLAKLRLNNPEDSQLQTAWRNLITSIGLPDVAAEPIVSPPGSFD</sequence>